<dbReference type="Proteomes" id="UP000261174">
    <property type="component" value="Unassembled WGS sequence"/>
</dbReference>
<gene>
    <name evidence="1" type="ORF">DXN04_08075</name>
</gene>
<reference evidence="1 2" key="1">
    <citation type="submission" date="2018-08" db="EMBL/GenBank/DDBJ databases">
        <title>Chitinophaga sp. K20C18050901, a novel bacterium isolated from forest soil.</title>
        <authorList>
            <person name="Wang C."/>
        </authorList>
    </citation>
    <scope>NUCLEOTIDE SEQUENCE [LARGE SCALE GENOMIC DNA]</scope>
    <source>
        <strain evidence="1 2">K20C18050901</strain>
    </source>
</reference>
<comment type="caution">
    <text evidence="1">The sequence shown here is derived from an EMBL/GenBank/DDBJ whole genome shotgun (WGS) entry which is preliminary data.</text>
</comment>
<dbReference type="RefSeq" id="WP_116852816.1">
    <property type="nucleotide sequence ID" value="NZ_QTJV01000002.1"/>
</dbReference>
<dbReference type="OrthoDB" id="711735at2"/>
<dbReference type="AlphaFoldDB" id="A0A3E1P593"/>
<accession>A0A3E1P593</accession>
<evidence type="ECO:0000313" key="1">
    <source>
        <dbReference type="EMBL" id="RFM35337.1"/>
    </source>
</evidence>
<sequence>MQELLPETALQIAADTALTIPDQITYEQLESLLATRLEALINQDFQQFVLLLYKIDVAENKIRQVLADDTSEQVYKKIAALLIERQQQKIISRKTFTRPFNDDDSEDRW</sequence>
<name>A0A3E1P593_9BACT</name>
<proteinExistence type="predicted"/>
<dbReference type="EMBL" id="QTJV01000002">
    <property type="protein sequence ID" value="RFM35337.1"/>
    <property type="molecule type" value="Genomic_DNA"/>
</dbReference>
<keyword evidence="2" id="KW-1185">Reference proteome</keyword>
<protein>
    <submittedName>
        <fullName evidence="1">Uncharacterized protein</fullName>
    </submittedName>
</protein>
<evidence type="ECO:0000313" key="2">
    <source>
        <dbReference type="Proteomes" id="UP000261174"/>
    </source>
</evidence>
<organism evidence="1 2">
    <name type="scientific">Chitinophaga silvisoli</name>
    <dbReference type="NCBI Taxonomy" id="2291814"/>
    <lineage>
        <taxon>Bacteria</taxon>
        <taxon>Pseudomonadati</taxon>
        <taxon>Bacteroidota</taxon>
        <taxon>Chitinophagia</taxon>
        <taxon>Chitinophagales</taxon>
        <taxon>Chitinophagaceae</taxon>
        <taxon>Chitinophaga</taxon>
    </lineage>
</organism>